<gene>
    <name evidence="2" type="ORF">LEP1GSC060_0910</name>
</gene>
<keyword evidence="1" id="KW-1133">Transmembrane helix</keyword>
<evidence type="ECO:0000256" key="1">
    <source>
        <dbReference type="SAM" id="Phobius"/>
    </source>
</evidence>
<feature type="transmembrane region" description="Helical" evidence="1">
    <location>
        <begin position="23"/>
        <end position="40"/>
    </location>
</feature>
<comment type="caution">
    <text evidence="2">The sequence shown here is derived from an EMBL/GenBank/DDBJ whole genome shotgun (WGS) entry which is preliminary data.</text>
</comment>
<protein>
    <submittedName>
        <fullName evidence="2">Uncharacterized protein</fullName>
    </submittedName>
</protein>
<sequence>MSFFKAVRREVEVAFSKNAQPPWFRIFKYVMLVCILYFFWESGFLGPLLLFILVVSLSLHVWFRYKTGGWTKSYGLWNYEKNKSAQDEVDSKAQNKD</sequence>
<dbReference type="OrthoDB" id="335257at2"/>
<evidence type="ECO:0000313" key="2">
    <source>
        <dbReference type="EMBL" id="EMY79764.1"/>
    </source>
</evidence>
<keyword evidence="1" id="KW-0812">Transmembrane</keyword>
<name>N1WRK0_9LEPT</name>
<keyword evidence="1" id="KW-0472">Membrane</keyword>
<dbReference type="Proteomes" id="UP000012313">
    <property type="component" value="Unassembled WGS sequence"/>
</dbReference>
<organism evidence="2 3">
    <name type="scientific">Leptospira weilii serovar Ranarum str. ICFT</name>
    <dbReference type="NCBI Taxonomy" id="1218598"/>
    <lineage>
        <taxon>Bacteria</taxon>
        <taxon>Pseudomonadati</taxon>
        <taxon>Spirochaetota</taxon>
        <taxon>Spirochaetia</taxon>
        <taxon>Leptospirales</taxon>
        <taxon>Leptospiraceae</taxon>
        <taxon>Leptospira</taxon>
    </lineage>
</organism>
<evidence type="ECO:0000313" key="3">
    <source>
        <dbReference type="Proteomes" id="UP000012313"/>
    </source>
</evidence>
<keyword evidence="3" id="KW-1185">Reference proteome</keyword>
<reference evidence="2" key="1">
    <citation type="submission" date="2013-03" db="EMBL/GenBank/DDBJ databases">
        <authorList>
            <person name="Harkins D.M."/>
            <person name="Durkin A.S."/>
            <person name="Brinkac L.M."/>
            <person name="Haft D.H."/>
            <person name="Selengut J.D."/>
            <person name="Sanka R."/>
            <person name="DePew J."/>
            <person name="Purushe J."/>
            <person name="Hartskeerl R.A."/>
            <person name="Ahmed A."/>
            <person name="van der Linden H."/>
            <person name="Goris M.G.A."/>
            <person name="Vinetz J.M."/>
            <person name="Sutton G.G."/>
            <person name="Nierman W.C."/>
            <person name="Fouts D.E."/>
        </authorList>
    </citation>
    <scope>NUCLEOTIDE SEQUENCE [LARGE SCALE GENOMIC DNA]</scope>
    <source>
        <strain evidence="2">ICFT</strain>
    </source>
</reference>
<dbReference type="AlphaFoldDB" id="N1WRK0"/>
<accession>N1WRK0</accession>
<proteinExistence type="predicted"/>
<dbReference type="EMBL" id="AOHC02000005">
    <property type="protein sequence ID" value="EMY79764.1"/>
    <property type="molecule type" value="Genomic_DNA"/>
</dbReference>
<feature type="transmembrane region" description="Helical" evidence="1">
    <location>
        <begin position="46"/>
        <end position="63"/>
    </location>
</feature>
<dbReference type="RefSeq" id="WP_002993400.1">
    <property type="nucleotide sequence ID" value="NZ_AOHC02000005.1"/>
</dbReference>